<dbReference type="Proteomes" id="UP001190700">
    <property type="component" value="Unassembled WGS sequence"/>
</dbReference>
<evidence type="ECO:0000313" key="1">
    <source>
        <dbReference type="EMBL" id="KAK3263349.1"/>
    </source>
</evidence>
<dbReference type="SUPFAM" id="SSF51126">
    <property type="entry name" value="Pectin lyase-like"/>
    <property type="match status" value="1"/>
</dbReference>
<gene>
    <name evidence="1" type="ORF">CYMTET_27846</name>
</gene>
<dbReference type="EMBL" id="LGRX02015524">
    <property type="protein sequence ID" value="KAK3263349.1"/>
    <property type="molecule type" value="Genomic_DNA"/>
</dbReference>
<sequence length="147" mass="14877">MKEGVVMVAPSGAIYGSQSAVSVFNSNISLNAVRFDGAGVFMVGAMTMKLEASRIVKNFAQNSGGGIAVNNGVQLMLCNNTMVESNTASVGGGIIATGQGTFVSIMDTILSANVPTLNQVAASSQPIAFSPHSPKPCLAASPGRALL</sequence>
<dbReference type="InterPro" id="IPR011050">
    <property type="entry name" value="Pectin_lyase_fold/virulence"/>
</dbReference>
<proteinExistence type="predicted"/>
<comment type="caution">
    <text evidence="1">The sequence shown here is derived from an EMBL/GenBank/DDBJ whole genome shotgun (WGS) entry which is preliminary data.</text>
</comment>
<dbReference type="AlphaFoldDB" id="A0AAE0FP45"/>
<protein>
    <recommendedName>
        <fullName evidence="3">Right handed beta helix domain-containing protein</fullName>
    </recommendedName>
</protein>
<name>A0AAE0FP45_9CHLO</name>
<evidence type="ECO:0000313" key="2">
    <source>
        <dbReference type="Proteomes" id="UP001190700"/>
    </source>
</evidence>
<organism evidence="1 2">
    <name type="scientific">Cymbomonas tetramitiformis</name>
    <dbReference type="NCBI Taxonomy" id="36881"/>
    <lineage>
        <taxon>Eukaryota</taxon>
        <taxon>Viridiplantae</taxon>
        <taxon>Chlorophyta</taxon>
        <taxon>Pyramimonadophyceae</taxon>
        <taxon>Pyramimonadales</taxon>
        <taxon>Pyramimonadaceae</taxon>
        <taxon>Cymbomonas</taxon>
    </lineage>
</organism>
<reference evidence="1 2" key="1">
    <citation type="journal article" date="2015" name="Genome Biol. Evol.">
        <title>Comparative Genomics of a Bacterivorous Green Alga Reveals Evolutionary Causalities and Consequences of Phago-Mixotrophic Mode of Nutrition.</title>
        <authorList>
            <person name="Burns J.A."/>
            <person name="Paasch A."/>
            <person name="Narechania A."/>
            <person name="Kim E."/>
        </authorList>
    </citation>
    <scope>NUCLEOTIDE SEQUENCE [LARGE SCALE GENOMIC DNA]</scope>
    <source>
        <strain evidence="1 2">PLY_AMNH</strain>
    </source>
</reference>
<keyword evidence="2" id="KW-1185">Reference proteome</keyword>
<accession>A0AAE0FP45</accession>
<evidence type="ECO:0008006" key="3">
    <source>
        <dbReference type="Google" id="ProtNLM"/>
    </source>
</evidence>